<comment type="subcellular location">
    <subcellularLocation>
        <location evidence="1">Cell membrane</location>
        <topology evidence="1">Multi-pass membrane protein</topology>
    </subcellularLocation>
</comment>
<dbReference type="InterPro" id="IPR022791">
    <property type="entry name" value="L-PG_synthase/AglD"/>
</dbReference>
<keyword evidence="3 6" id="KW-0812">Transmembrane</keyword>
<dbReference type="Pfam" id="PF03706">
    <property type="entry name" value="LPG_synthase_TM"/>
    <property type="match status" value="1"/>
</dbReference>
<keyword evidence="4 6" id="KW-1133">Transmembrane helix</keyword>
<dbReference type="Proteomes" id="UP000515563">
    <property type="component" value="Chromosome"/>
</dbReference>
<dbReference type="PANTHER" id="PTHR39087">
    <property type="entry name" value="UPF0104 MEMBRANE PROTEIN MJ1595"/>
    <property type="match status" value="1"/>
</dbReference>
<proteinExistence type="predicted"/>
<evidence type="ECO:0000256" key="1">
    <source>
        <dbReference type="ARBA" id="ARBA00004651"/>
    </source>
</evidence>
<feature type="transmembrane region" description="Helical" evidence="6">
    <location>
        <begin position="128"/>
        <end position="148"/>
    </location>
</feature>
<feature type="transmembrane region" description="Helical" evidence="6">
    <location>
        <begin position="312"/>
        <end position="337"/>
    </location>
</feature>
<evidence type="ECO:0000313" key="8">
    <source>
        <dbReference type="Proteomes" id="UP000515563"/>
    </source>
</evidence>
<reference evidence="7 8" key="2">
    <citation type="journal article" date="2020" name="Microbiol. Resour. Announc.">
        <title>Antarctic desert soil bacteria exhibit high novel natural product potential, evaluated through long-read genome sequencing and comparative genomics.</title>
        <authorList>
            <person name="Benaud N."/>
            <person name="Edwards R.J."/>
            <person name="Amos T.G."/>
            <person name="D'Agostino P.M."/>
            <person name="Gutierrez-Chavez C."/>
            <person name="Montgomery K."/>
            <person name="Nicetic I."/>
            <person name="Ferrari B.C."/>
        </authorList>
    </citation>
    <scope>NUCLEOTIDE SEQUENCE [LARGE SCALE GENOMIC DNA]</scope>
    <source>
        <strain evidence="7 8">SPB151</strain>
    </source>
</reference>
<feature type="transmembrane region" description="Helical" evidence="6">
    <location>
        <begin position="168"/>
        <end position="195"/>
    </location>
</feature>
<dbReference type="EMBL" id="CP043661">
    <property type="protein sequence ID" value="QNE22676.1"/>
    <property type="molecule type" value="Genomic_DNA"/>
</dbReference>
<keyword evidence="2" id="KW-1003">Cell membrane</keyword>
<feature type="transmembrane region" description="Helical" evidence="6">
    <location>
        <begin position="94"/>
        <end position="116"/>
    </location>
</feature>
<organism evidence="7 8">
    <name type="scientific">Kribbella qitaiheensis</name>
    <dbReference type="NCBI Taxonomy" id="1544730"/>
    <lineage>
        <taxon>Bacteria</taxon>
        <taxon>Bacillati</taxon>
        <taxon>Actinomycetota</taxon>
        <taxon>Actinomycetes</taxon>
        <taxon>Propionibacteriales</taxon>
        <taxon>Kribbellaceae</taxon>
        <taxon>Kribbella</taxon>
    </lineage>
</organism>
<dbReference type="PANTHER" id="PTHR39087:SF2">
    <property type="entry name" value="UPF0104 MEMBRANE PROTEIN MJ1595"/>
    <property type="match status" value="1"/>
</dbReference>
<dbReference type="AlphaFoldDB" id="A0A7G6X8W1"/>
<reference evidence="8" key="1">
    <citation type="submission" date="2019-09" db="EMBL/GenBank/DDBJ databases">
        <title>Antimicrobial potential of Antarctic Bacteria.</title>
        <authorList>
            <person name="Benaud N."/>
            <person name="Edwards R.J."/>
            <person name="Ferrari B.C."/>
        </authorList>
    </citation>
    <scope>NUCLEOTIDE SEQUENCE [LARGE SCALE GENOMIC DNA]</scope>
    <source>
        <strain evidence="8">SPB151</strain>
    </source>
</reference>
<evidence type="ECO:0000256" key="6">
    <source>
        <dbReference type="SAM" id="Phobius"/>
    </source>
</evidence>
<protein>
    <submittedName>
        <fullName evidence="7">UPF0104 family protein</fullName>
    </submittedName>
</protein>
<keyword evidence="5 6" id="KW-0472">Membrane</keyword>
<evidence type="ECO:0000256" key="5">
    <source>
        <dbReference type="ARBA" id="ARBA00023136"/>
    </source>
</evidence>
<accession>A0A7G6X8W1</accession>
<feature type="transmembrane region" description="Helical" evidence="6">
    <location>
        <begin position="207"/>
        <end position="225"/>
    </location>
</feature>
<evidence type="ECO:0000256" key="4">
    <source>
        <dbReference type="ARBA" id="ARBA00022989"/>
    </source>
</evidence>
<feature type="transmembrane region" description="Helical" evidence="6">
    <location>
        <begin position="276"/>
        <end position="300"/>
    </location>
</feature>
<sequence>MRVERHQGEGHLSRIARLADAFEPLSAASQRLPSTMVGNFLTWNRTPMPTAGKTRRVIISVLSCIATAALLVLLPRAVGTSWMTVGAILGRIPLTGMAALTVVWIAGLWAHSWVLAASLPGLTKRRGMTLSLTGSAVANVLPLGGAVGTGLNYAMTRRWGFSPGAFGGFLAITTLINVVAKLGVVAVALALTPLLHTATALPVGRTALLLVPVVAALAAVGWYLASQSAAVRAGRALDRIIRIVHGKATSSNSLPQLRTSMLGLLRRGWRPMTLGMVAYLTLQLALLWLCFALLGTSIGLPVLITGLAVERLLTLIPVTPGGAGVVEVGTAAALVALGGDPAAVTAGMVLFRGFTYLLEIPVGGVTLALWLVHDRRRSRTAAGAVTV</sequence>
<keyword evidence="8" id="KW-1185">Reference proteome</keyword>
<dbReference type="GO" id="GO:0005886">
    <property type="term" value="C:plasma membrane"/>
    <property type="evidence" value="ECO:0007669"/>
    <property type="project" value="UniProtKB-SubCell"/>
</dbReference>
<evidence type="ECO:0000313" key="7">
    <source>
        <dbReference type="EMBL" id="QNE22676.1"/>
    </source>
</evidence>
<dbReference type="KEGG" id="kqi:F1D05_38240"/>
<gene>
    <name evidence="7" type="ORF">F1D05_38240</name>
</gene>
<evidence type="ECO:0000256" key="3">
    <source>
        <dbReference type="ARBA" id="ARBA00022692"/>
    </source>
</evidence>
<feature type="transmembrane region" description="Helical" evidence="6">
    <location>
        <begin position="349"/>
        <end position="372"/>
    </location>
</feature>
<feature type="transmembrane region" description="Helical" evidence="6">
    <location>
        <begin position="57"/>
        <end position="74"/>
    </location>
</feature>
<evidence type="ECO:0000256" key="2">
    <source>
        <dbReference type="ARBA" id="ARBA00022475"/>
    </source>
</evidence>
<name>A0A7G6X8W1_9ACTN</name>